<feature type="compositionally biased region" description="Basic and acidic residues" evidence="10">
    <location>
        <begin position="210"/>
        <end position="221"/>
    </location>
</feature>
<reference evidence="12 13" key="1">
    <citation type="submission" date="2016-07" db="EMBL/GenBank/DDBJ databases">
        <title>Draft genome of the white-rot fungus Obba rivulosa 3A-2.</title>
        <authorList>
            <consortium name="DOE Joint Genome Institute"/>
            <person name="Miettinen O."/>
            <person name="Riley R."/>
            <person name="Acob R."/>
            <person name="Barry K."/>
            <person name="Cullen D."/>
            <person name="De Vries R."/>
            <person name="Hainaut M."/>
            <person name="Hatakka A."/>
            <person name="Henrissat B."/>
            <person name="Hilden K."/>
            <person name="Kuo R."/>
            <person name="Labutti K."/>
            <person name="Lipzen A."/>
            <person name="Makela M.R."/>
            <person name="Sandor L."/>
            <person name="Spatafora J.W."/>
            <person name="Grigoriev I.V."/>
            <person name="Hibbett D.S."/>
        </authorList>
    </citation>
    <scope>NUCLEOTIDE SEQUENCE [LARGE SCALE GENOMIC DNA]</scope>
    <source>
        <strain evidence="12 13">3A-2</strain>
    </source>
</reference>
<keyword evidence="13" id="KW-1185">Reference proteome</keyword>
<dbReference type="Pfam" id="PF00069">
    <property type="entry name" value="Pkinase"/>
    <property type="match status" value="1"/>
</dbReference>
<accession>A0A8E2ALN5</accession>
<dbReference type="InterPro" id="IPR017441">
    <property type="entry name" value="Protein_kinase_ATP_BS"/>
</dbReference>
<dbReference type="InterPro" id="IPR008271">
    <property type="entry name" value="Ser/Thr_kinase_AS"/>
</dbReference>
<dbReference type="PANTHER" id="PTHR24356">
    <property type="entry name" value="SERINE/THREONINE-PROTEIN KINASE"/>
    <property type="match status" value="1"/>
</dbReference>
<evidence type="ECO:0000256" key="5">
    <source>
        <dbReference type="ARBA" id="ARBA00022777"/>
    </source>
</evidence>
<evidence type="ECO:0000256" key="6">
    <source>
        <dbReference type="ARBA" id="ARBA00022840"/>
    </source>
</evidence>
<sequence length="657" mass="73015">MAFNASISGICANCNPATASPDSLHVGRTSSRTFSEVVKTYLLRLLSFLLWDPIDHLAFTQYLRLRTPKKQQELAADVRPQYSGISLSTSLGFRLLAQQSSFPSIPLLKPQHVNVLTATIIASSHGSFPPDTGLAPATFEHATVPSSCAGDDRTSNKSEVHSLHSDSSESTSGPSTLVASEDEVELRKADQENGEVPCGEADSSDIEDTTETRNHCGETHGKTSVCTHVPKPEHAQASLDADSLPASNPSDNMEPPQQPIVLTNAGFSYVLFGLLGEGSHGRVYLAEGQDHRLYAIKVLDKRRECRTTGGLRMALFEKKYMQRVAETSRAPFLVPLMHSWDDTENIYLVMKFYPENLRDRLESRRMRPEEAVLCAAELVLALSKLHMLGIAHRDIKPENIYLSPNGHVALGDYGLSWAWWLTDAPYGDWYQCTMSHRLVGTAGYCAPEVIDSHSKDGYNFKSDIWGLGAVLAEMFAGLDAPLYDVDSIQDQADLMGRWEIDFEKLIGDPVAADLVSQALRWDPSERPTALELMEHPYFSQIDWWELRHHRYRGLEVPPFTGPAPLCCTLPSNHEAYSRSEDIPEQASLRSQSADAVSVSTEYEVFRAIIKEGDSFGTGAFDYLCPPEKRRDPDHGVCQVKWKPPFIWQSDGWGIIET</sequence>
<dbReference type="Gene3D" id="1.10.510.10">
    <property type="entry name" value="Transferase(Phosphotransferase) domain 1"/>
    <property type="match status" value="1"/>
</dbReference>
<dbReference type="GO" id="GO:0004674">
    <property type="term" value="F:protein serine/threonine kinase activity"/>
    <property type="evidence" value="ECO:0007669"/>
    <property type="project" value="UniProtKB-KW"/>
</dbReference>
<dbReference type="Gene3D" id="3.30.200.20">
    <property type="entry name" value="Phosphorylase Kinase, domain 1"/>
    <property type="match status" value="1"/>
</dbReference>
<evidence type="ECO:0000313" key="13">
    <source>
        <dbReference type="Proteomes" id="UP000250043"/>
    </source>
</evidence>
<dbReference type="OrthoDB" id="1668230at2759"/>
<dbReference type="EC" id="2.7.11.1" evidence="1"/>
<comment type="catalytic activity">
    <reaction evidence="7">
        <text>L-threonyl-[protein] + ATP = O-phospho-L-threonyl-[protein] + ADP + H(+)</text>
        <dbReference type="Rhea" id="RHEA:46608"/>
        <dbReference type="Rhea" id="RHEA-COMP:11060"/>
        <dbReference type="Rhea" id="RHEA-COMP:11605"/>
        <dbReference type="ChEBI" id="CHEBI:15378"/>
        <dbReference type="ChEBI" id="CHEBI:30013"/>
        <dbReference type="ChEBI" id="CHEBI:30616"/>
        <dbReference type="ChEBI" id="CHEBI:61977"/>
        <dbReference type="ChEBI" id="CHEBI:456216"/>
        <dbReference type="EC" id="2.7.11.1"/>
    </reaction>
</comment>
<dbReference type="SUPFAM" id="SSF56112">
    <property type="entry name" value="Protein kinase-like (PK-like)"/>
    <property type="match status" value="1"/>
</dbReference>
<keyword evidence="2" id="KW-0723">Serine/threonine-protein kinase</keyword>
<dbReference type="AlphaFoldDB" id="A0A8E2ALN5"/>
<keyword evidence="4 9" id="KW-0547">Nucleotide-binding</keyword>
<keyword evidence="3" id="KW-0808">Transferase</keyword>
<name>A0A8E2ALN5_9APHY</name>
<dbReference type="GO" id="GO:0005524">
    <property type="term" value="F:ATP binding"/>
    <property type="evidence" value="ECO:0007669"/>
    <property type="project" value="UniProtKB-UniRule"/>
</dbReference>
<evidence type="ECO:0000256" key="2">
    <source>
        <dbReference type="ARBA" id="ARBA00022527"/>
    </source>
</evidence>
<feature type="compositionally biased region" description="Basic and acidic residues" evidence="10">
    <location>
        <begin position="150"/>
        <end position="167"/>
    </location>
</feature>
<feature type="region of interest" description="Disordered" evidence="10">
    <location>
        <begin position="145"/>
        <end position="227"/>
    </location>
</feature>
<dbReference type="SMART" id="SM00220">
    <property type="entry name" value="S_TKc"/>
    <property type="match status" value="1"/>
</dbReference>
<keyword evidence="6 9" id="KW-0067">ATP-binding</keyword>
<dbReference type="Proteomes" id="UP000250043">
    <property type="component" value="Unassembled WGS sequence"/>
</dbReference>
<evidence type="ECO:0000256" key="3">
    <source>
        <dbReference type="ARBA" id="ARBA00022679"/>
    </source>
</evidence>
<organism evidence="12 13">
    <name type="scientific">Obba rivulosa</name>
    <dbReference type="NCBI Taxonomy" id="1052685"/>
    <lineage>
        <taxon>Eukaryota</taxon>
        <taxon>Fungi</taxon>
        <taxon>Dikarya</taxon>
        <taxon>Basidiomycota</taxon>
        <taxon>Agaricomycotina</taxon>
        <taxon>Agaricomycetes</taxon>
        <taxon>Polyporales</taxon>
        <taxon>Gelatoporiaceae</taxon>
        <taxon>Obba</taxon>
    </lineage>
</organism>
<evidence type="ECO:0000256" key="8">
    <source>
        <dbReference type="ARBA" id="ARBA00048679"/>
    </source>
</evidence>
<feature type="domain" description="Protein kinase" evidence="11">
    <location>
        <begin position="269"/>
        <end position="538"/>
    </location>
</feature>
<dbReference type="InterPro" id="IPR000719">
    <property type="entry name" value="Prot_kinase_dom"/>
</dbReference>
<dbReference type="PROSITE" id="PS00108">
    <property type="entry name" value="PROTEIN_KINASE_ST"/>
    <property type="match status" value="1"/>
</dbReference>
<dbReference type="EMBL" id="KV722699">
    <property type="protein sequence ID" value="OCH84257.1"/>
    <property type="molecule type" value="Genomic_DNA"/>
</dbReference>
<evidence type="ECO:0000313" key="12">
    <source>
        <dbReference type="EMBL" id="OCH84257.1"/>
    </source>
</evidence>
<protein>
    <recommendedName>
        <fullName evidence="1">non-specific serine/threonine protein kinase</fullName>
        <ecNumber evidence="1">2.7.11.1</ecNumber>
    </recommendedName>
</protein>
<evidence type="ECO:0000256" key="1">
    <source>
        <dbReference type="ARBA" id="ARBA00012513"/>
    </source>
</evidence>
<proteinExistence type="predicted"/>
<evidence type="ECO:0000256" key="7">
    <source>
        <dbReference type="ARBA" id="ARBA00047899"/>
    </source>
</evidence>
<feature type="binding site" evidence="9">
    <location>
        <position position="297"/>
    </location>
    <ligand>
        <name>ATP</name>
        <dbReference type="ChEBI" id="CHEBI:30616"/>
    </ligand>
</feature>
<dbReference type="PROSITE" id="PS50011">
    <property type="entry name" value="PROTEIN_KINASE_DOM"/>
    <property type="match status" value="1"/>
</dbReference>
<gene>
    <name evidence="12" type="ORF">OBBRIDRAFT_829574</name>
</gene>
<evidence type="ECO:0000256" key="9">
    <source>
        <dbReference type="PROSITE-ProRule" id="PRU10141"/>
    </source>
</evidence>
<keyword evidence="5 12" id="KW-0418">Kinase</keyword>
<evidence type="ECO:0000256" key="10">
    <source>
        <dbReference type="SAM" id="MobiDB-lite"/>
    </source>
</evidence>
<evidence type="ECO:0000259" key="11">
    <source>
        <dbReference type="PROSITE" id="PS50011"/>
    </source>
</evidence>
<comment type="catalytic activity">
    <reaction evidence="8">
        <text>L-seryl-[protein] + ATP = O-phospho-L-seryl-[protein] + ADP + H(+)</text>
        <dbReference type="Rhea" id="RHEA:17989"/>
        <dbReference type="Rhea" id="RHEA-COMP:9863"/>
        <dbReference type="Rhea" id="RHEA-COMP:11604"/>
        <dbReference type="ChEBI" id="CHEBI:15378"/>
        <dbReference type="ChEBI" id="CHEBI:29999"/>
        <dbReference type="ChEBI" id="CHEBI:30616"/>
        <dbReference type="ChEBI" id="CHEBI:83421"/>
        <dbReference type="ChEBI" id="CHEBI:456216"/>
        <dbReference type="EC" id="2.7.11.1"/>
    </reaction>
</comment>
<dbReference type="InterPro" id="IPR011009">
    <property type="entry name" value="Kinase-like_dom_sf"/>
</dbReference>
<dbReference type="PROSITE" id="PS00107">
    <property type="entry name" value="PROTEIN_KINASE_ATP"/>
    <property type="match status" value="1"/>
</dbReference>
<evidence type="ECO:0000256" key="4">
    <source>
        <dbReference type="ARBA" id="ARBA00022741"/>
    </source>
</evidence>
<dbReference type="InterPro" id="IPR050236">
    <property type="entry name" value="Ser_Thr_kinase_AGC"/>
</dbReference>